<dbReference type="GO" id="GO:0003712">
    <property type="term" value="F:transcription coregulator activity"/>
    <property type="evidence" value="ECO:0007669"/>
    <property type="project" value="TreeGrafter"/>
</dbReference>
<dbReference type="EMBL" id="OU963864">
    <property type="protein sequence ID" value="CAH0386951.1"/>
    <property type="molecule type" value="Genomic_DNA"/>
</dbReference>
<evidence type="ECO:0000313" key="5">
    <source>
        <dbReference type="EMBL" id="CAH0386951.1"/>
    </source>
</evidence>
<gene>
    <name evidence="5" type="ORF">BEMITA_LOCUS6014</name>
</gene>
<feature type="compositionally biased region" description="Low complexity" evidence="4">
    <location>
        <begin position="32"/>
        <end position="41"/>
    </location>
</feature>
<evidence type="ECO:0000313" key="6">
    <source>
        <dbReference type="Proteomes" id="UP001152759"/>
    </source>
</evidence>
<dbReference type="KEGG" id="btab:109043396"/>
<protein>
    <recommendedName>
        <fullName evidence="7">Akirin</fullName>
    </recommendedName>
</protein>
<reference evidence="5" key="1">
    <citation type="submission" date="2021-12" db="EMBL/GenBank/DDBJ databases">
        <authorList>
            <person name="King R."/>
        </authorList>
    </citation>
    <scope>NUCLEOTIDE SEQUENCE</scope>
</reference>
<feature type="region of interest" description="Disordered" evidence="4">
    <location>
        <begin position="75"/>
        <end position="113"/>
    </location>
</feature>
<keyword evidence="6" id="KW-1185">Reference proteome</keyword>
<dbReference type="GO" id="GO:0045944">
    <property type="term" value="P:positive regulation of transcription by RNA polymerase II"/>
    <property type="evidence" value="ECO:0007669"/>
    <property type="project" value="TreeGrafter"/>
</dbReference>
<sequence length="181" mass="20625">MACATLKRSLDFDPVHHQRPTKRQRCVPMCVSPSSSPPTTSQECRSSPFGEVSPKLTPEIMAARVREEIRRLHRRKQLHFNPNHDSNSNDSTDCVTDAPGSPSSSFATAQATSHPDKPLFTLSQVGLICERMIQDREIQIREEYDRILYQKLSEQYEAFVKFSNDQLQRRFEVAAAPSYLS</sequence>
<evidence type="ECO:0000256" key="2">
    <source>
        <dbReference type="ARBA" id="ARBA00005625"/>
    </source>
</evidence>
<organism evidence="5 6">
    <name type="scientific">Bemisia tabaci</name>
    <name type="common">Sweetpotato whitefly</name>
    <name type="synonym">Aleurodes tabaci</name>
    <dbReference type="NCBI Taxonomy" id="7038"/>
    <lineage>
        <taxon>Eukaryota</taxon>
        <taxon>Metazoa</taxon>
        <taxon>Ecdysozoa</taxon>
        <taxon>Arthropoda</taxon>
        <taxon>Hexapoda</taxon>
        <taxon>Insecta</taxon>
        <taxon>Pterygota</taxon>
        <taxon>Neoptera</taxon>
        <taxon>Paraneoptera</taxon>
        <taxon>Hemiptera</taxon>
        <taxon>Sternorrhyncha</taxon>
        <taxon>Aleyrodoidea</taxon>
        <taxon>Aleyrodidae</taxon>
        <taxon>Aleyrodinae</taxon>
        <taxon>Bemisia</taxon>
    </lineage>
</organism>
<dbReference type="GO" id="GO:0000785">
    <property type="term" value="C:chromatin"/>
    <property type="evidence" value="ECO:0007669"/>
    <property type="project" value="TreeGrafter"/>
</dbReference>
<dbReference type="CDD" id="cd22240">
    <property type="entry name" value="akirin"/>
    <property type="match status" value="1"/>
</dbReference>
<accession>A0A9P0F0P4</accession>
<dbReference type="PANTHER" id="PTHR13293">
    <property type="entry name" value="AKIRIN-RELATED"/>
    <property type="match status" value="1"/>
</dbReference>
<feature type="compositionally biased region" description="Polar residues" evidence="4">
    <location>
        <begin position="101"/>
        <end position="113"/>
    </location>
</feature>
<dbReference type="PANTHER" id="PTHR13293:SF6">
    <property type="entry name" value="AKIRIN-RELATED"/>
    <property type="match status" value="1"/>
</dbReference>
<comment type="similarity">
    <text evidence="2">Belongs to the akirin family.</text>
</comment>
<evidence type="ECO:0000256" key="1">
    <source>
        <dbReference type="ARBA" id="ARBA00004123"/>
    </source>
</evidence>
<evidence type="ECO:0000256" key="3">
    <source>
        <dbReference type="ARBA" id="ARBA00023242"/>
    </source>
</evidence>
<proteinExistence type="inferred from homology"/>
<keyword evidence="3" id="KW-0539">Nucleus</keyword>
<dbReference type="OrthoDB" id="10039914at2759"/>
<dbReference type="GO" id="GO:0005634">
    <property type="term" value="C:nucleus"/>
    <property type="evidence" value="ECO:0007669"/>
    <property type="project" value="UniProtKB-SubCell"/>
</dbReference>
<name>A0A9P0F0P4_BEMTA</name>
<dbReference type="Proteomes" id="UP001152759">
    <property type="component" value="Chromosome 3"/>
</dbReference>
<feature type="compositionally biased region" description="Polar residues" evidence="4">
    <location>
        <begin position="83"/>
        <end position="94"/>
    </location>
</feature>
<feature type="region of interest" description="Disordered" evidence="4">
    <location>
        <begin position="14"/>
        <end position="51"/>
    </location>
</feature>
<dbReference type="InterPro" id="IPR024132">
    <property type="entry name" value="Akirin"/>
</dbReference>
<dbReference type="AlphaFoldDB" id="A0A9P0F0P4"/>
<evidence type="ECO:0008006" key="7">
    <source>
        <dbReference type="Google" id="ProtNLM"/>
    </source>
</evidence>
<comment type="subcellular location">
    <subcellularLocation>
        <location evidence="1">Nucleus</location>
    </subcellularLocation>
</comment>
<evidence type="ECO:0000256" key="4">
    <source>
        <dbReference type="SAM" id="MobiDB-lite"/>
    </source>
</evidence>
<dbReference type="GO" id="GO:0045089">
    <property type="term" value="P:positive regulation of innate immune response"/>
    <property type="evidence" value="ECO:0007669"/>
    <property type="project" value="TreeGrafter"/>
</dbReference>